<evidence type="ECO:0000313" key="3">
    <source>
        <dbReference type="Proteomes" id="UP000018093"/>
    </source>
</evidence>
<sequence>MKEDKNQQMKSNKTNENPSEELLNKPYLCNKDIQNLFGCASSKAYKIIKEINKKASHSFPMSGKCFTKDLLNVYPQFDF</sequence>
<feature type="region of interest" description="Disordered" evidence="1">
    <location>
        <begin position="1"/>
        <end position="21"/>
    </location>
</feature>
<comment type="caution">
    <text evidence="2">The sequence shown here is derived from an EMBL/GenBank/DDBJ whole genome shotgun (WGS) entry which is preliminary data.</text>
</comment>
<evidence type="ECO:0000313" key="2">
    <source>
        <dbReference type="EMBL" id="CDE22508.1"/>
    </source>
</evidence>
<dbReference type="EMBL" id="CBIN010000089">
    <property type="protein sequence ID" value="CDE22508.1"/>
    <property type="molecule type" value="Genomic_DNA"/>
</dbReference>
<organism evidence="2 3">
    <name type="scientific">Amedibacillus dolichus CAG:375</name>
    <dbReference type="NCBI Taxonomy" id="1263076"/>
    <lineage>
        <taxon>Bacteria</taxon>
        <taxon>Bacillati</taxon>
        <taxon>Bacillota</taxon>
        <taxon>Erysipelotrichia</taxon>
        <taxon>Erysipelotrichales</taxon>
        <taxon>Erysipelotrichaceae</taxon>
        <taxon>Amedibacillus</taxon>
    </lineage>
</organism>
<feature type="compositionally biased region" description="Polar residues" evidence="1">
    <location>
        <begin position="8"/>
        <end position="17"/>
    </location>
</feature>
<dbReference type="RefSeq" id="WP_022420383.1">
    <property type="nucleotide sequence ID" value="NZ_FR898575.1"/>
</dbReference>
<name>R7G6V6_9FIRM</name>
<evidence type="ECO:0000256" key="1">
    <source>
        <dbReference type="SAM" id="MobiDB-lite"/>
    </source>
</evidence>
<dbReference type="AlphaFoldDB" id="R7G6V6"/>
<proteinExistence type="predicted"/>
<gene>
    <name evidence="2" type="ORF">BN631_01021</name>
</gene>
<reference evidence="2" key="1">
    <citation type="submission" date="2012-11" db="EMBL/GenBank/DDBJ databases">
        <title>Dependencies among metagenomic species, viruses, plasmids and units of genetic variation.</title>
        <authorList>
            <person name="Nielsen H.B."/>
            <person name="Almeida M."/>
            <person name="Juncker A.S."/>
            <person name="Rasmussen S."/>
            <person name="Li J."/>
            <person name="Sunagawa S."/>
            <person name="Plichta D."/>
            <person name="Gautier L."/>
            <person name="Le Chatelier E."/>
            <person name="Peletier E."/>
            <person name="Bonde I."/>
            <person name="Nielsen T."/>
            <person name="Manichanh C."/>
            <person name="Arumugam M."/>
            <person name="Batto J."/>
            <person name="Santos M.B.Q.D."/>
            <person name="Blom N."/>
            <person name="Borruel N."/>
            <person name="Burgdorf K.S."/>
            <person name="Boumezbeur F."/>
            <person name="Casellas F."/>
            <person name="Dore J."/>
            <person name="Guarner F."/>
            <person name="Hansen T."/>
            <person name="Hildebrand F."/>
            <person name="Kaas R.S."/>
            <person name="Kennedy S."/>
            <person name="Kristiansen K."/>
            <person name="Kultima J.R."/>
            <person name="Leonard P."/>
            <person name="Levenez F."/>
            <person name="Lund O."/>
            <person name="Moumen B."/>
            <person name="Le Paslier D."/>
            <person name="Pons N."/>
            <person name="Pedersen O."/>
            <person name="Prifti E."/>
            <person name="Qin J."/>
            <person name="Raes J."/>
            <person name="Tap J."/>
            <person name="Tims S."/>
            <person name="Ussery D.W."/>
            <person name="Yamada T."/>
            <person name="MetaHit consortium"/>
            <person name="Renault P."/>
            <person name="Sicheritz-Ponten T."/>
            <person name="Bork P."/>
            <person name="Wang J."/>
            <person name="Brunak S."/>
            <person name="Ehrlich S.D."/>
        </authorList>
    </citation>
    <scope>NUCLEOTIDE SEQUENCE [LARGE SCALE GENOMIC DNA]</scope>
</reference>
<accession>R7G6V6</accession>
<dbReference type="Proteomes" id="UP000018093">
    <property type="component" value="Unassembled WGS sequence"/>
</dbReference>
<protein>
    <submittedName>
        <fullName evidence="2">Uncharacterized protein</fullName>
    </submittedName>
</protein>